<dbReference type="Gene3D" id="1.10.10.10">
    <property type="entry name" value="Winged helix-like DNA-binding domain superfamily/Winged helix DNA-binding domain"/>
    <property type="match status" value="1"/>
</dbReference>
<evidence type="ECO:0000313" key="2">
    <source>
        <dbReference type="EMBL" id="KRN29709.1"/>
    </source>
</evidence>
<gene>
    <name evidence="2" type="ORF">IV38_GL000597</name>
    <name evidence="3" type="ORF">IV40_GL000071</name>
</gene>
<dbReference type="EMBL" id="JQAZ01000001">
    <property type="protein sequence ID" value="KRN33762.1"/>
    <property type="molecule type" value="Genomic_DNA"/>
</dbReference>
<comment type="caution">
    <text evidence="3">The sequence shown here is derived from an EMBL/GenBank/DDBJ whole genome shotgun (WGS) entry which is preliminary data.</text>
</comment>
<dbReference type="PANTHER" id="PTHR33164:SF43">
    <property type="entry name" value="HTH-TYPE TRANSCRIPTIONAL REPRESSOR YETL"/>
    <property type="match status" value="1"/>
</dbReference>
<dbReference type="OrthoDB" id="2612963at2"/>
<evidence type="ECO:0000313" key="5">
    <source>
        <dbReference type="Proteomes" id="UP000051751"/>
    </source>
</evidence>
<dbReference type="PATRIC" id="fig|81857.3.peg.602"/>
<dbReference type="Proteomes" id="UP000051751">
    <property type="component" value="Unassembled WGS sequence"/>
</dbReference>
<dbReference type="Proteomes" id="UP000051645">
    <property type="component" value="Unassembled WGS sequence"/>
</dbReference>
<evidence type="ECO:0000313" key="4">
    <source>
        <dbReference type="Proteomes" id="UP000051645"/>
    </source>
</evidence>
<dbReference type="InterPro" id="IPR000835">
    <property type="entry name" value="HTH_MarR-typ"/>
</dbReference>
<dbReference type="STRING" id="81857.IV38_GL000597"/>
<dbReference type="GO" id="GO:0006950">
    <property type="term" value="P:response to stress"/>
    <property type="evidence" value="ECO:0007669"/>
    <property type="project" value="TreeGrafter"/>
</dbReference>
<feature type="domain" description="HTH marR-type" evidence="1">
    <location>
        <begin position="33"/>
        <end position="131"/>
    </location>
</feature>
<dbReference type="InterPro" id="IPR036388">
    <property type="entry name" value="WH-like_DNA-bd_sf"/>
</dbReference>
<name>A0A0R2FZ36_9LACO</name>
<sequence length="166" mass="19245">MNMFAEQSEIQHLLSLLKDIQKQLFQYGRNRLRLGRPKQIHFFHLLAAHPGMTQLELGEHFDLQPSALKQILRHLATAGLIELEPDSRNSQLVHVMLTARGEQLANDGWRFYPEALRKITRHMTHYELHALIEAAAAADHLLQRTNALTPQPFSRLHRRMHNGDEL</sequence>
<protein>
    <recommendedName>
        <fullName evidence="1">HTH marR-type domain-containing protein</fullName>
    </recommendedName>
</protein>
<dbReference type="AlphaFoldDB" id="A0A0R2FZ36"/>
<dbReference type="SMART" id="SM00347">
    <property type="entry name" value="HTH_MARR"/>
    <property type="match status" value="1"/>
</dbReference>
<evidence type="ECO:0000313" key="3">
    <source>
        <dbReference type="EMBL" id="KRN33762.1"/>
    </source>
</evidence>
<dbReference type="Pfam" id="PF12802">
    <property type="entry name" value="MarR_2"/>
    <property type="match status" value="1"/>
</dbReference>
<accession>A0A0R2FZ36</accession>
<dbReference type="InterPro" id="IPR036390">
    <property type="entry name" value="WH_DNA-bd_sf"/>
</dbReference>
<organism evidence="3 4">
    <name type="scientific">Lactobacillus selangorensis</name>
    <dbReference type="NCBI Taxonomy" id="81857"/>
    <lineage>
        <taxon>Bacteria</taxon>
        <taxon>Bacillati</taxon>
        <taxon>Bacillota</taxon>
        <taxon>Bacilli</taxon>
        <taxon>Lactobacillales</taxon>
        <taxon>Lactobacillaceae</taxon>
        <taxon>Lactobacillus</taxon>
    </lineage>
</organism>
<dbReference type="SUPFAM" id="SSF46785">
    <property type="entry name" value="Winged helix' DNA-binding domain"/>
    <property type="match status" value="1"/>
</dbReference>
<reference evidence="4 5" key="1">
    <citation type="journal article" date="2015" name="Genome Announc.">
        <title>Expanding the biotechnology potential of lactobacilli through comparative genomics of 213 strains and associated genera.</title>
        <authorList>
            <person name="Sun Z."/>
            <person name="Harris H.M."/>
            <person name="McCann A."/>
            <person name="Guo C."/>
            <person name="Argimon S."/>
            <person name="Zhang W."/>
            <person name="Yang X."/>
            <person name="Jeffery I.B."/>
            <person name="Cooney J.C."/>
            <person name="Kagawa T.F."/>
            <person name="Liu W."/>
            <person name="Song Y."/>
            <person name="Salvetti E."/>
            <person name="Wrobel A."/>
            <person name="Rasinkangas P."/>
            <person name="Parkhill J."/>
            <person name="Rea M.C."/>
            <person name="O'Sullivan O."/>
            <person name="Ritari J."/>
            <person name="Douillard F.P."/>
            <person name="Paul Ross R."/>
            <person name="Yang R."/>
            <person name="Briner A.E."/>
            <person name="Felis G.E."/>
            <person name="de Vos W.M."/>
            <person name="Barrangou R."/>
            <person name="Klaenhammer T.R."/>
            <person name="Caufield P.W."/>
            <person name="Cui Y."/>
            <person name="Zhang H."/>
            <person name="O'Toole P.W."/>
        </authorList>
    </citation>
    <scope>NUCLEOTIDE SEQUENCE [LARGE SCALE GENOMIC DNA]</scope>
    <source>
        <strain evidence="2 5">ATCC BAA-66</strain>
        <strain evidence="3 4">DSM 13344</strain>
    </source>
</reference>
<dbReference type="EMBL" id="JQAT01000001">
    <property type="protein sequence ID" value="KRN29709.1"/>
    <property type="molecule type" value="Genomic_DNA"/>
</dbReference>
<evidence type="ECO:0000259" key="1">
    <source>
        <dbReference type="SMART" id="SM00347"/>
    </source>
</evidence>
<proteinExistence type="predicted"/>
<dbReference type="PANTHER" id="PTHR33164">
    <property type="entry name" value="TRANSCRIPTIONAL REGULATOR, MARR FAMILY"/>
    <property type="match status" value="1"/>
</dbReference>
<keyword evidence="4" id="KW-1185">Reference proteome</keyword>
<dbReference type="InterPro" id="IPR039422">
    <property type="entry name" value="MarR/SlyA-like"/>
</dbReference>
<dbReference type="GO" id="GO:0003700">
    <property type="term" value="F:DNA-binding transcription factor activity"/>
    <property type="evidence" value="ECO:0007669"/>
    <property type="project" value="InterPro"/>
</dbReference>